<proteinExistence type="predicted"/>
<dbReference type="EMBL" id="JAPFFJ010000017">
    <property type="protein sequence ID" value="KAJ6405672.1"/>
    <property type="molecule type" value="Genomic_DNA"/>
</dbReference>
<evidence type="ECO:0000313" key="2">
    <source>
        <dbReference type="Proteomes" id="UP001162972"/>
    </source>
</evidence>
<reference evidence="1 2" key="1">
    <citation type="journal article" date="2023" name="Int. J. Mol. Sci.">
        <title>De Novo Assembly and Annotation of 11 Diverse Shrub Willow (Salix) Genomes Reveals Novel Gene Organization in Sex-Linked Regions.</title>
        <authorList>
            <person name="Hyden B."/>
            <person name="Feng K."/>
            <person name="Yates T.B."/>
            <person name="Jawdy S."/>
            <person name="Cereghino C."/>
            <person name="Smart L.B."/>
            <person name="Muchero W."/>
        </authorList>
    </citation>
    <scope>NUCLEOTIDE SEQUENCE [LARGE SCALE GENOMIC DNA]</scope>
    <source>
        <tissue evidence="1">Shoot tip</tissue>
    </source>
</reference>
<accession>A0AAD6NU91</accession>
<evidence type="ECO:0008006" key="3">
    <source>
        <dbReference type="Google" id="ProtNLM"/>
    </source>
</evidence>
<gene>
    <name evidence="1" type="ORF">OIU84_013600</name>
</gene>
<comment type="caution">
    <text evidence="1">The sequence shown here is derived from an EMBL/GenBank/DDBJ whole genome shotgun (WGS) entry which is preliminary data.</text>
</comment>
<sequence length="110" mass="12638">MRIRKTKKSRAIRNTSNEIEAERDLVEENKEEREYILLVECNKENEAPLFVAVAQGKTDAFLCLHSYALPKQLISYYRGNKGGDTILHVAVSGEYFDLAFQIIHLYPDSC</sequence>
<name>A0AAD6NU91_9ROSI</name>
<organism evidence="1 2">
    <name type="scientific">Salix udensis</name>
    <dbReference type="NCBI Taxonomy" id="889485"/>
    <lineage>
        <taxon>Eukaryota</taxon>
        <taxon>Viridiplantae</taxon>
        <taxon>Streptophyta</taxon>
        <taxon>Embryophyta</taxon>
        <taxon>Tracheophyta</taxon>
        <taxon>Spermatophyta</taxon>
        <taxon>Magnoliopsida</taxon>
        <taxon>eudicotyledons</taxon>
        <taxon>Gunneridae</taxon>
        <taxon>Pentapetalae</taxon>
        <taxon>rosids</taxon>
        <taxon>fabids</taxon>
        <taxon>Malpighiales</taxon>
        <taxon>Salicaceae</taxon>
        <taxon>Saliceae</taxon>
        <taxon>Salix</taxon>
    </lineage>
</organism>
<evidence type="ECO:0000313" key="1">
    <source>
        <dbReference type="EMBL" id="KAJ6405672.1"/>
    </source>
</evidence>
<protein>
    <recommendedName>
        <fullName evidence="3">Ankyrin repeat family protein</fullName>
    </recommendedName>
</protein>
<keyword evidence="2" id="KW-1185">Reference proteome</keyword>
<dbReference type="AlphaFoldDB" id="A0AAD6NU91"/>
<dbReference type="Proteomes" id="UP001162972">
    <property type="component" value="Chromosome 2"/>
</dbReference>